<evidence type="ECO:0000313" key="4">
    <source>
        <dbReference type="Proteomes" id="UP000649753"/>
    </source>
</evidence>
<dbReference type="Gene3D" id="2.160.20.10">
    <property type="entry name" value="Single-stranded right-handed beta-helix, Pectin lyase-like"/>
    <property type="match status" value="2"/>
</dbReference>
<dbReference type="Proteomes" id="UP000649753">
    <property type="component" value="Unassembled WGS sequence"/>
</dbReference>
<dbReference type="InterPro" id="IPR007742">
    <property type="entry name" value="NosD_dom"/>
</dbReference>
<comment type="caution">
    <text evidence="3">The sequence shown here is derived from an EMBL/GenBank/DDBJ whole genome shotgun (WGS) entry which is preliminary data.</text>
</comment>
<keyword evidence="4" id="KW-1185">Reference proteome</keyword>
<sequence>MQETERDIHASHGNLAWISTELGVRGGSHPPPRRERHRYGAASCLVSLTGTVHVSVRDPGRRALLYGAPAVAAGSVLLAGSRVDAAVAVAGAASPKDYGAVGNGVVDDTAAVQACLNANRVIDFGGPENTYLITTSLKVDKTATQVLIGNGASIKAGALTDMMEFYYAGHSVSGVVFDGNNQGRGVAIRIRGSAAGSSVDECAFVNVAGSGVVVEYGANRVRITNCRFRRCGHGTAIPEGQANLRNSVLVAADHCSVLDNELLECMWGVYFRAENDTGISFYTCRGNTITCLSDTLAGSQGISNRLGRNSRIQDNTIVGFNDNSIDCWGCNNMTITGNITSGGKDGVFIGDVNSSSITIAGNVFRAPQRGVRVVTAGTVYTNQLVIGVTVTGNTVSNPSIGGIYVGETTSNQLSGVTIADNDLHIARAGDYGIHVVNAECSRIAGNRIYRAKKHGIVLTGTDIVEVSNNMIQDASQAEAGTTTPAQSDGINVDGSNRALIRNNTIYGGARYAVNITGGTGMTVTGNRWRSTSAGLNIGSGTASPILSENVAI</sequence>
<name>A0A927RAT2_9ACTN</name>
<protein>
    <submittedName>
        <fullName evidence="3">Parallel beta-helix repeat protein</fullName>
    </submittedName>
</protein>
<dbReference type="InterPro" id="IPR039448">
    <property type="entry name" value="Beta_helix"/>
</dbReference>
<dbReference type="InterPro" id="IPR006626">
    <property type="entry name" value="PbH1"/>
</dbReference>
<reference evidence="3" key="1">
    <citation type="submission" date="2020-10" db="EMBL/GenBank/DDBJ databases">
        <title>Sequencing the genomes of 1000 actinobacteria strains.</title>
        <authorList>
            <person name="Klenk H.-P."/>
        </authorList>
    </citation>
    <scope>NUCLEOTIDE SEQUENCE</scope>
    <source>
        <strain evidence="3">DSM 46832</strain>
    </source>
</reference>
<dbReference type="Pfam" id="PF05048">
    <property type="entry name" value="NosD"/>
    <property type="match status" value="1"/>
</dbReference>
<proteinExistence type="predicted"/>
<feature type="domain" description="Periplasmic copper-binding protein NosD beta helix" evidence="1">
    <location>
        <begin position="247"/>
        <end position="384"/>
    </location>
</feature>
<dbReference type="SUPFAM" id="SSF51126">
    <property type="entry name" value="Pectin lyase-like"/>
    <property type="match status" value="2"/>
</dbReference>
<dbReference type="EMBL" id="JADBEB010000001">
    <property type="protein sequence ID" value="MBE1491011.1"/>
    <property type="molecule type" value="Genomic_DNA"/>
</dbReference>
<dbReference type="InterPro" id="IPR012334">
    <property type="entry name" value="Pectin_lyas_fold"/>
</dbReference>
<evidence type="ECO:0000259" key="2">
    <source>
        <dbReference type="Pfam" id="PF13229"/>
    </source>
</evidence>
<feature type="domain" description="Right handed beta helix" evidence="2">
    <location>
        <begin position="388"/>
        <end position="527"/>
    </location>
</feature>
<evidence type="ECO:0000313" key="3">
    <source>
        <dbReference type="EMBL" id="MBE1491011.1"/>
    </source>
</evidence>
<dbReference type="RefSeq" id="WP_192770177.1">
    <property type="nucleotide sequence ID" value="NZ_JADBEB010000001.1"/>
</dbReference>
<dbReference type="Pfam" id="PF13229">
    <property type="entry name" value="Beta_helix"/>
    <property type="match status" value="1"/>
</dbReference>
<evidence type="ECO:0000259" key="1">
    <source>
        <dbReference type="Pfam" id="PF05048"/>
    </source>
</evidence>
<accession>A0A927RAT2</accession>
<gene>
    <name evidence="3" type="ORF">H4W31_006649</name>
</gene>
<dbReference type="InterPro" id="IPR011050">
    <property type="entry name" value="Pectin_lyase_fold/virulence"/>
</dbReference>
<dbReference type="AlphaFoldDB" id="A0A927RAT2"/>
<dbReference type="SMART" id="SM00710">
    <property type="entry name" value="PbH1"/>
    <property type="match status" value="12"/>
</dbReference>
<organism evidence="3 4">
    <name type="scientific">Plantactinospora soyae</name>
    <dbReference type="NCBI Taxonomy" id="1544732"/>
    <lineage>
        <taxon>Bacteria</taxon>
        <taxon>Bacillati</taxon>
        <taxon>Actinomycetota</taxon>
        <taxon>Actinomycetes</taxon>
        <taxon>Micromonosporales</taxon>
        <taxon>Micromonosporaceae</taxon>
        <taxon>Plantactinospora</taxon>
    </lineage>
</organism>